<evidence type="ECO:0000259" key="5">
    <source>
        <dbReference type="Pfam" id="PF10312"/>
    </source>
</evidence>
<dbReference type="InterPro" id="IPR019134">
    <property type="entry name" value="Cactin_C"/>
</dbReference>
<evidence type="ECO:0000313" key="6">
    <source>
        <dbReference type="EMBL" id="AOW01480.1"/>
    </source>
</evidence>
<feature type="compositionally biased region" description="Basic residues" evidence="3">
    <location>
        <begin position="1"/>
        <end position="10"/>
    </location>
</feature>
<dbReference type="Proteomes" id="UP000182444">
    <property type="component" value="Chromosome 1B"/>
</dbReference>
<evidence type="ECO:0000256" key="1">
    <source>
        <dbReference type="ARBA" id="ARBA00006895"/>
    </source>
</evidence>
<dbReference type="AlphaFoldDB" id="A0A1H6PWU1"/>
<dbReference type="GO" id="GO:0045292">
    <property type="term" value="P:mRNA cis splicing, via spliceosome"/>
    <property type="evidence" value="ECO:0007669"/>
    <property type="project" value="TreeGrafter"/>
</dbReference>
<evidence type="ECO:0000313" key="7">
    <source>
        <dbReference type="EMBL" id="RDW28595.1"/>
    </source>
</evidence>
<dbReference type="eggNOG" id="KOG2370">
    <property type="taxonomic scope" value="Eukaryota"/>
</dbReference>
<evidence type="ECO:0000313" key="9">
    <source>
        <dbReference type="Proteomes" id="UP000256601"/>
    </source>
</evidence>
<dbReference type="PANTHER" id="PTHR21737">
    <property type="entry name" value="POLYGLUTAMINE BINDING PROTEIN 1/MARVEL MEMBRANE-ASSOCIATING DOMAIN CONTAINING 3"/>
    <property type="match status" value="1"/>
</dbReference>
<sequence length="498" mass="57710">MNRRRSRSPKRREGGSLRSRDDNREYDQHRDRRSRYPSAVEDRERQRSTRDNERTQTQPQRGGQRRDSQPDHEYGDEAQSRKWIEGEGAFLLKQKRMGSILRINQGRASSVDLFNLILMILERDSPANRNYPTYSIHDQEMMEGREAQIPSVETLLDGLKTSDQTQLSEMAKIDPENASYWGSALQSASNRDSQDSSKLSVVRDDIEKVLGGKNREQLADLEARMQKMIDSGAAPNREFFQDLVAHSKDRRMRLVLDEKRSEAIETRYKQLCKEAGTTPQTPFTEELYVKAVEQYNVEWDKRKPQQKSAASEKTPAAPDFQNAVDDGMADGLLPQITDADGVIDLSKGITDESSRDTEEAELYQQSDEIKVDKKTRPRFHNRVVLGFDWNKYNQTHYDSNNLPPKTVQGYKFNIFYPELPEGKTPSYQVIKMKNEDITKQRETCLLKFTAPAPYADLTFRVVDRTWDYAARGDGKYNSSYHNGVLQLHFRFKKDFYKK</sequence>
<dbReference type="KEGG" id="yli:2906985"/>
<feature type="compositionally biased region" description="Basic and acidic residues" evidence="3">
    <location>
        <begin position="64"/>
        <end position="80"/>
    </location>
</feature>
<dbReference type="GeneID" id="2906985"/>
<dbReference type="InterPro" id="IPR018816">
    <property type="entry name" value="Cactin_central"/>
</dbReference>
<dbReference type="GO" id="GO:0005737">
    <property type="term" value="C:cytoplasm"/>
    <property type="evidence" value="ECO:0007669"/>
    <property type="project" value="TreeGrafter"/>
</dbReference>
<evidence type="ECO:0000256" key="3">
    <source>
        <dbReference type="SAM" id="MobiDB-lite"/>
    </source>
</evidence>
<evidence type="ECO:0000256" key="2">
    <source>
        <dbReference type="ARBA" id="ARBA00034534"/>
    </source>
</evidence>
<proteinExistence type="inferred from homology"/>
<dbReference type="VEuPathDB" id="FungiDB:YALI0_B09889g"/>
<evidence type="ECO:0000313" key="8">
    <source>
        <dbReference type="Proteomes" id="UP000182444"/>
    </source>
</evidence>
<accession>A0A1H6PWU1</accession>
<comment type="similarity">
    <text evidence="1">Belongs to the CACTIN family.</text>
</comment>
<feature type="domain" description="Splicing factor cactin central" evidence="5">
    <location>
        <begin position="76"/>
        <end position="245"/>
    </location>
</feature>
<feature type="region of interest" description="Disordered" evidence="3">
    <location>
        <begin position="1"/>
        <end position="80"/>
    </location>
</feature>
<name>A0A1H6PWU1_YARLL</name>
<reference evidence="6 8" key="1">
    <citation type="journal article" date="2016" name="PLoS ONE">
        <title>Sequence Assembly of Yarrowia lipolytica Strain W29/CLIB89 Shows Transposable Element Diversity.</title>
        <authorList>
            <person name="Magnan C."/>
            <person name="Yu J."/>
            <person name="Chang I."/>
            <person name="Jahn E."/>
            <person name="Kanomata Y."/>
            <person name="Wu J."/>
            <person name="Zeller M."/>
            <person name="Oakes M."/>
            <person name="Baldi P."/>
            <person name="Sandmeyer S."/>
        </authorList>
    </citation>
    <scope>NUCLEOTIDE SEQUENCE [LARGE SCALE GENOMIC DNA]</scope>
    <source>
        <strain evidence="6">CLIB89</strain>
        <strain evidence="8">CLIB89(W29)</strain>
    </source>
</reference>
<dbReference type="EMBL" id="KZ858951">
    <property type="protein sequence ID" value="RDW28595.1"/>
    <property type="molecule type" value="Genomic_DNA"/>
</dbReference>
<gene>
    <name evidence="7" type="ORF">B0I71DRAFT_127021</name>
    <name evidence="6" type="ORF">YALI1_B13290g</name>
</gene>
<dbReference type="OrthoDB" id="265955at2759"/>
<organism evidence="6 8">
    <name type="scientific">Yarrowia lipolytica</name>
    <name type="common">Candida lipolytica</name>
    <dbReference type="NCBI Taxonomy" id="4952"/>
    <lineage>
        <taxon>Eukaryota</taxon>
        <taxon>Fungi</taxon>
        <taxon>Dikarya</taxon>
        <taxon>Ascomycota</taxon>
        <taxon>Saccharomycotina</taxon>
        <taxon>Dipodascomycetes</taxon>
        <taxon>Dipodascales</taxon>
        <taxon>Dipodascales incertae sedis</taxon>
        <taxon>Yarrowia</taxon>
    </lineage>
</organism>
<dbReference type="RefSeq" id="XP_500697.1">
    <property type="nucleotide sequence ID" value="XM_500697.1"/>
</dbReference>
<dbReference type="Pfam" id="PF09732">
    <property type="entry name" value="CactinC_cactus"/>
    <property type="match status" value="1"/>
</dbReference>
<feature type="compositionally biased region" description="Basic and acidic residues" evidence="3">
    <location>
        <begin position="40"/>
        <end position="54"/>
    </location>
</feature>
<dbReference type="PANTHER" id="PTHR21737:SF4">
    <property type="entry name" value="SPLICING FACTOR CACTIN"/>
    <property type="match status" value="1"/>
</dbReference>
<dbReference type="VEuPathDB" id="FungiDB:YALI1_B13290g"/>
<evidence type="ECO:0000259" key="4">
    <source>
        <dbReference type="Pfam" id="PF09732"/>
    </source>
</evidence>
<feature type="compositionally biased region" description="Basic and acidic residues" evidence="3">
    <location>
        <begin position="11"/>
        <end position="30"/>
    </location>
</feature>
<reference evidence="7 9" key="2">
    <citation type="submission" date="2018-07" db="EMBL/GenBank/DDBJ databases">
        <title>Draft Genome Assemblies for Five Robust Yarrowia lipolytica Strains Exhibiting High Lipid Production and Pentose Sugar Utilization and Sugar Alcohol Secretion from Undetoxified Lignocellulosic Biomass Hydrolysates.</title>
        <authorList>
            <consortium name="DOE Joint Genome Institute"/>
            <person name="Walker C."/>
            <person name="Ryu S."/>
            <person name="Na H."/>
            <person name="Zane M."/>
            <person name="LaButti K."/>
            <person name="Lipzen A."/>
            <person name="Haridas S."/>
            <person name="Barry K."/>
            <person name="Grigoriev I.V."/>
            <person name="Quarterman J."/>
            <person name="Slininger P."/>
            <person name="Dien B."/>
            <person name="Trinh C.T."/>
        </authorList>
    </citation>
    <scope>NUCLEOTIDE SEQUENCE [LARGE SCALE GENOMIC DNA]</scope>
    <source>
        <strain evidence="7 9">YB392</strain>
    </source>
</reference>
<dbReference type="Pfam" id="PF10312">
    <property type="entry name" value="Cactin_mid"/>
    <property type="match status" value="1"/>
</dbReference>
<dbReference type="SMART" id="SM01050">
    <property type="entry name" value="CactinC_cactus"/>
    <property type="match status" value="1"/>
</dbReference>
<dbReference type="GO" id="GO:0005681">
    <property type="term" value="C:spliceosomal complex"/>
    <property type="evidence" value="ECO:0007669"/>
    <property type="project" value="TreeGrafter"/>
</dbReference>
<protein>
    <recommendedName>
        <fullName evidence="2">Splicing factor Cactin</fullName>
    </recommendedName>
</protein>
<dbReference type="Proteomes" id="UP000256601">
    <property type="component" value="Unassembled WGS sequence"/>
</dbReference>
<feature type="domain" description="Splicing factor Cactin C-terminal" evidence="4">
    <location>
        <begin position="373"/>
        <end position="498"/>
    </location>
</feature>
<dbReference type="EMBL" id="CP017554">
    <property type="protein sequence ID" value="AOW01480.1"/>
    <property type="molecule type" value="Genomic_DNA"/>
</dbReference>